<reference evidence="4" key="1">
    <citation type="submission" date="2013-12" db="EMBL/GenBank/DDBJ databases">
        <title>The complete genome sequence of Methanobacterium sp. BRM9.</title>
        <authorList>
            <consortium name="Pastoral Greenhouse Gas Research Consortium"/>
            <person name="Kelly W.J."/>
            <person name="Leahy S.C."/>
            <person name="Perry R."/>
            <person name="Li D."/>
            <person name="Altermann E."/>
            <person name="Lambie S.C."/>
            <person name="Attwood G.T."/>
        </authorList>
    </citation>
    <scope>NUCLEOTIDE SEQUENCE [LARGE SCALE GENOMIC DNA]</scope>
    <source>
        <strain evidence="4">BRM9</strain>
    </source>
</reference>
<dbReference type="AlphaFoldDB" id="A0A090JW29"/>
<reference evidence="6" key="3">
    <citation type="submission" date="2014-09" db="EMBL/GenBank/DDBJ databases">
        <authorList>
            <person name="Bishop-Lilly K.A."/>
            <person name="Broomall S.M."/>
            <person name="Chain P.S."/>
            <person name="Chertkov O."/>
            <person name="Coyne S.R."/>
            <person name="Daligault H.E."/>
            <person name="Davenport K.W."/>
            <person name="Erkkila T."/>
            <person name="Frey K.G."/>
            <person name="Gibbons H.S."/>
            <person name="Gu W."/>
            <person name="Jaissle J."/>
            <person name="Johnson S.L."/>
            <person name="Koroleva G.I."/>
            <person name="Ladner J.T."/>
            <person name="Lo C.-C."/>
            <person name="Minogue T.D."/>
            <person name="Munk C."/>
            <person name="Palacios G.F."/>
            <person name="Redden C.L."/>
            <person name="Rosenzweig C.N."/>
            <person name="Scholz M.B."/>
            <person name="Teshima H."/>
            <person name="Xu Y."/>
        </authorList>
    </citation>
    <scope>NUCLEOTIDE SEQUENCE</scope>
    <source>
        <strain evidence="6">Mb9</strain>
    </source>
</reference>
<dbReference type="SMART" id="SM00091">
    <property type="entry name" value="PAS"/>
    <property type="match status" value="1"/>
</dbReference>
<proteinExistence type="predicted"/>
<dbReference type="InterPro" id="IPR001789">
    <property type="entry name" value="Sig_transdc_resp-reg_receiver"/>
</dbReference>
<dbReference type="RefSeq" id="WP_048072901.1">
    <property type="nucleotide sequence ID" value="NZ_CALCVY010000158.1"/>
</dbReference>
<dbReference type="PATRIC" id="fig|2162.10.peg.29"/>
<dbReference type="GeneID" id="26738303"/>
<name>A0A090JW29_METFO</name>
<dbReference type="PROSITE" id="PS50110">
    <property type="entry name" value="RESPONSE_REGULATORY"/>
    <property type="match status" value="1"/>
</dbReference>
<dbReference type="PANTHER" id="PTHR43228">
    <property type="entry name" value="TWO-COMPONENT RESPONSE REGULATOR"/>
    <property type="match status" value="1"/>
</dbReference>
<dbReference type="InterPro" id="IPR052048">
    <property type="entry name" value="ST_Response_Regulator"/>
</dbReference>
<evidence type="ECO:0000259" key="2">
    <source>
        <dbReference type="PROSITE" id="PS50110"/>
    </source>
</evidence>
<dbReference type="InterPro" id="IPR000014">
    <property type="entry name" value="PAS"/>
</dbReference>
<dbReference type="CDD" id="cd17534">
    <property type="entry name" value="REC_DC-like"/>
    <property type="match status" value="1"/>
</dbReference>
<dbReference type="PANTHER" id="PTHR43228:SF6">
    <property type="entry name" value="RESPONSE REGULATOR RECEIVER"/>
    <property type="match status" value="1"/>
</dbReference>
<dbReference type="STRING" id="2162.BRM9_0069"/>
<evidence type="ECO:0000313" key="6">
    <source>
        <dbReference type="EMBL" id="CEL23687.1"/>
    </source>
</evidence>
<reference evidence="7" key="4">
    <citation type="submission" date="2020-10" db="EMBL/GenBank/DDBJ databases">
        <title>Dehalococcoides mccartyi of a TCE/Cr reducing biochatode.</title>
        <authorList>
            <person name="Matturro B."/>
        </authorList>
    </citation>
    <scope>NUCLEOTIDE SEQUENCE</scope>
    <source>
        <strain evidence="7">Bin2</strain>
    </source>
</reference>
<protein>
    <submittedName>
        <fullName evidence="5">PAS/PAC sensor protein</fullName>
    </submittedName>
    <submittedName>
        <fullName evidence="4 7">Response regulator</fullName>
    </submittedName>
</protein>
<dbReference type="SMART" id="SM00448">
    <property type="entry name" value="REC"/>
    <property type="match status" value="1"/>
</dbReference>
<dbReference type="PROSITE" id="PS50112">
    <property type="entry name" value="PAS"/>
    <property type="match status" value="1"/>
</dbReference>
<sequence>MAKINIIIVEDERITAEDIKKALNSVGYEVPAIVPSGEEAIKAAEELKPDLVIMDIKLEGEMDGIQAAEQIRSKLGIPIIYLTAYSDEKTVQRAKITEPSGFILKQPYGFLRKPFEESELNTTIEITLYRDRLEKRLRKHDKWLGAMLKSISDGVIATDLNGQVRFMNSMAEELTGWLEEDALGHDVREIFDPVGYKLPLEDDMSREVSYLKNTVLKLEEGEKLTVDGSVTVIKDMEGNVDGLVIVFRPVNLSKI</sequence>
<dbReference type="EMBL" id="LN515531">
    <property type="protein sequence ID" value="CEA13721.1"/>
    <property type="molecule type" value="Genomic_DNA"/>
</dbReference>
<keyword evidence="8" id="KW-1185">Reference proteome</keyword>
<dbReference type="Gene3D" id="3.30.450.20">
    <property type="entry name" value="PAS domain"/>
    <property type="match status" value="1"/>
</dbReference>
<dbReference type="EMBL" id="LN734822">
    <property type="protein sequence ID" value="CEL23687.1"/>
    <property type="molecule type" value="Genomic_DNA"/>
</dbReference>
<dbReference type="SUPFAM" id="SSF55785">
    <property type="entry name" value="PYP-like sensor domain (PAS domain)"/>
    <property type="match status" value="1"/>
</dbReference>
<evidence type="ECO:0000313" key="7">
    <source>
        <dbReference type="EMBL" id="MBF4474927.1"/>
    </source>
</evidence>
<dbReference type="Proteomes" id="UP000029661">
    <property type="component" value="Chromosome"/>
</dbReference>
<dbReference type="Pfam" id="PF00989">
    <property type="entry name" value="PAS"/>
    <property type="match status" value="1"/>
</dbReference>
<evidence type="ECO:0000256" key="1">
    <source>
        <dbReference type="PROSITE-ProRule" id="PRU00169"/>
    </source>
</evidence>
<keyword evidence="1" id="KW-0597">Phosphoprotein</keyword>
<dbReference type="CDD" id="cd00130">
    <property type="entry name" value="PAS"/>
    <property type="match status" value="1"/>
</dbReference>
<organism evidence="5">
    <name type="scientific">Methanobacterium formicicum</name>
    <dbReference type="NCBI Taxonomy" id="2162"/>
    <lineage>
        <taxon>Archaea</taxon>
        <taxon>Methanobacteriati</taxon>
        <taxon>Methanobacteriota</taxon>
        <taxon>Methanomada group</taxon>
        <taxon>Methanobacteria</taxon>
        <taxon>Methanobacteriales</taxon>
        <taxon>Methanobacteriaceae</taxon>
        <taxon>Methanobacterium</taxon>
    </lineage>
</organism>
<gene>
    <name evidence="4" type="ORF">BRM9_0069</name>
    <name evidence="5" type="ORF">DSM1535_1387</name>
    <name evidence="7" type="ORF">ISP06_05575</name>
    <name evidence="6" type="ORF">MB9_0030</name>
</gene>
<dbReference type="Gene3D" id="3.40.50.2300">
    <property type="match status" value="1"/>
</dbReference>
<accession>A0A090JW29</accession>
<dbReference type="EMBL" id="CP006933">
    <property type="protein sequence ID" value="AIS30902.1"/>
    <property type="molecule type" value="Genomic_DNA"/>
</dbReference>
<dbReference type="Proteomes" id="UP000062768">
    <property type="component" value="Chromosome I"/>
</dbReference>
<dbReference type="Pfam" id="PF00072">
    <property type="entry name" value="Response_reg"/>
    <property type="match status" value="1"/>
</dbReference>
<feature type="domain" description="Response regulatory" evidence="2">
    <location>
        <begin position="5"/>
        <end position="128"/>
    </location>
</feature>
<dbReference type="OrthoDB" id="2830at2157"/>
<dbReference type="InterPro" id="IPR013767">
    <property type="entry name" value="PAS_fold"/>
</dbReference>
<dbReference type="NCBIfam" id="TIGR00229">
    <property type="entry name" value="sensory_box"/>
    <property type="match status" value="1"/>
</dbReference>
<dbReference type="Proteomes" id="UP000606900">
    <property type="component" value="Unassembled WGS sequence"/>
</dbReference>
<dbReference type="InterPro" id="IPR035965">
    <property type="entry name" value="PAS-like_dom_sf"/>
</dbReference>
<dbReference type="EMBL" id="JADIIL010000019">
    <property type="protein sequence ID" value="MBF4474927.1"/>
    <property type="molecule type" value="Genomic_DNA"/>
</dbReference>
<evidence type="ECO:0000313" key="5">
    <source>
        <dbReference type="EMBL" id="CEA13721.1"/>
    </source>
</evidence>
<dbReference type="SUPFAM" id="SSF52172">
    <property type="entry name" value="CheY-like"/>
    <property type="match status" value="1"/>
</dbReference>
<evidence type="ECO:0000313" key="4">
    <source>
        <dbReference type="EMBL" id="AIS30902.1"/>
    </source>
</evidence>
<dbReference type="InterPro" id="IPR011006">
    <property type="entry name" value="CheY-like_superfamily"/>
</dbReference>
<dbReference type="GO" id="GO:0006355">
    <property type="term" value="P:regulation of DNA-templated transcription"/>
    <property type="evidence" value="ECO:0007669"/>
    <property type="project" value="InterPro"/>
</dbReference>
<dbReference type="KEGG" id="mfi:DSM1535_1387"/>
<feature type="domain" description="PAS" evidence="3">
    <location>
        <begin position="140"/>
        <end position="193"/>
    </location>
</feature>
<dbReference type="KEGG" id="mfc:BRM9_0069"/>
<reference evidence="5" key="2">
    <citation type="submission" date="2014-08" db="EMBL/GenBank/DDBJ databases">
        <authorList>
            <person name="Wibberg D."/>
        </authorList>
    </citation>
    <scope>NUCLEOTIDE SEQUENCE</scope>
</reference>
<dbReference type="GO" id="GO:0000160">
    <property type="term" value="P:phosphorelay signal transduction system"/>
    <property type="evidence" value="ECO:0007669"/>
    <property type="project" value="InterPro"/>
</dbReference>
<feature type="modified residue" description="4-aspartylphosphate" evidence="1">
    <location>
        <position position="55"/>
    </location>
</feature>
<evidence type="ECO:0000313" key="8">
    <source>
        <dbReference type="Proteomes" id="UP000062768"/>
    </source>
</evidence>
<evidence type="ECO:0000259" key="3">
    <source>
        <dbReference type="PROSITE" id="PS50112"/>
    </source>
</evidence>